<dbReference type="SUPFAM" id="SSF52096">
    <property type="entry name" value="ClpP/crotonase"/>
    <property type="match status" value="1"/>
</dbReference>
<dbReference type="AlphaFoldDB" id="A0A1G7LQC9"/>
<evidence type="ECO:0000256" key="1">
    <source>
        <dbReference type="SAM" id="SignalP"/>
    </source>
</evidence>
<dbReference type="STRING" id="104663.SAMN04488121_102151"/>
<feature type="domain" description="Tail specific protease" evidence="2">
    <location>
        <begin position="602"/>
        <end position="749"/>
    </location>
</feature>
<dbReference type="OrthoDB" id="5379939at2"/>
<dbReference type="EMBL" id="FNBN01000002">
    <property type="protein sequence ID" value="SDF51722.1"/>
    <property type="molecule type" value="Genomic_DNA"/>
</dbReference>
<gene>
    <name evidence="3" type="ORF">SAMN04488121_102151</name>
</gene>
<dbReference type="GO" id="GO:0006508">
    <property type="term" value="P:proteolysis"/>
    <property type="evidence" value="ECO:0007669"/>
    <property type="project" value="InterPro"/>
</dbReference>
<proteinExistence type="predicted"/>
<dbReference type="InterPro" id="IPR005151">
    <property type="entry name" value="Tail-specific_protease"/>
</dbReference>
<evidence type="ECO:0000313" key="3">
    <source>
        <dbReference type="EMBL" id="SDF51722.1"/>
    </source>
</evidence>
<dbReference type="GO" id="GO:0008236">
    <property type="term" value="F:serine-type peptidase activity"/>
    <property type="evidence" value="ECO:0007669"/>
    <property type="project" value="InterPro"/>
</dbReference>
<reference evidence="3 4" key="1">
    <citation type="submission" date="2016-10" db="EMBL/GenBank/DDBJ databases">
        <authorList>
            <person name="de Groot N.N."/>
        </authorList>
    </citation>
    <scope>NUCLEOTIDE SEQUENCE [LARGE SCALE GENOMIC DNA]</scope>
    <source>
        <strain evidence="3 4">DSM 527</strain>
    </source>
</reference>
<evidence type="ECO:0000259" key="2">
    <source>
        <dbReference type="Pfam" id="PF03572"/>
    </source>
</evidence>
<dbReference type="InterPro" id="IPR029045">
    <property type="entry name" value="ClpP/crotonase-like_dom_sf"/>
</dbReference>
<sequence>MLQFRSTFILLLLITISARSAPGPQEIRNLCAFARLYGYVRYFHPSDETQLVNWDHFAIYGSSVVRKAENDDALLASLRQLFLPMAPSIKIFKRTDKTTFNIKDITPASLAGYHEISWQYTGLSMRLVNDFARLGTPTVRLNRSASDKKEKVIADSLLSGTQAQFIPASHAGSEFRLSASFKLISDNGASAGIGLTNISASGQGSSFTTPVHNESNSSWKQYTLAGKIDKLSQQLLIGISLKGKGVLLVKDLQFIAVEDGKEYPIQLPNQDFTVADADGRPMAWINPAADNGHYQFEVTPEPTSASGAAMKISFKAGQPLDKKADAPLYAYQAKVGDVVNKELVPGIQCIVPIALYGTTDATYPSGNKAALAALINATAAIPEPLTADSLQVRLGDIVIAWNIYRHFFPFWQDVAVKPEQLLQHAFTKAYEDKNPADFKHTLQLMTAPLKDGHLWVVMKTDSAYNAMAPVTFSTANHQVLVKDVLDPDLQAIIKPGDVTDSINGKTAWQQVEEISRHDAGSTQRNLHQGLWKLSFGYPGSKMQMTLSRDHKRYRVLVNRSVTGFDEKVSLLQKLPASGTTVASNIYYINLLEPGDKVDSLIRIAAGAKAIIFDMRGYPGYDLFEMVLSRLITEKVGSPGILYDPQIIYPDFEKVKYTRSPLDVSPRTPHLTARCYFLTDASIGSHPEYFLAFIKHYKLATIVGQPTAGIDGTINGFYLPGGYELTFTGIRVDGLPGHHRLDGVTPDVIVNPSMPGIKAGKDEIYETALKLATHDKH</sequence>
<keyword evidence="1" id="KW-0732">Signal</keyword>
<dbReference type="Gene3D" id="3.90.226.10">
    <property type="entry name" value="2-enoyl-CoA Hydratase, Chain A, domain 1"/>
    <property type="match status" value="1"/>
</dbReference>
<evidence type="ECO:0000313" key="4">
    <source>
        <dbReference type="Proteomes" id="UP000199045"/>
    </source>
</evidence>
<dbReference type="RefSeq" id="WP_089830283.1">
    <property type="nucleotide sequence ID" value="NZ_FNBN01000002.1"/>
</dbReference>
<dbReference type="Pfam" id="PF03572">
    <property type="entry name" value="Peptidase_S41"/>
    <property type="match status" value="1"/>
</dbReference>
<dbReference type="Gene3D" id="3.30.750.44">
    <property type="match status" value="1"/>
</dbReference>
<accession>A0A1G7LQC9</accession>
<organism evidence="3 4">
    <name type="scientific">Chitinophaga filiformis</name>
    <name type="common">Myxococcus filiformis</name>
    <name type="synonym">Flexibacter filiformis</name>
    <dbReference type="NCBI Taxonomy" id="104663"/>
    <lineage>
        <taxon>Bacteria</taxon>
        <taxon>Pseudomonadati</taxon>
        <taxon>Bacteroidota</taxon>
        <taxon>Chitinophagia</taxon>
        <taxon>Chitinophagales</taxon>
        <taxon>Chitinophagaceae</taxon>
        <taxon>Chitinophaga</taxon>
    </lineage>
</organism>
<dbReference type="Proteomes" id="UP000199045">
    <property type="component" value="Unassembled WGS sequence"/>
</dbReference>
<name>A0A1G7LQC9_CHIFI</name>
<protein>
    <submittedName>
        <fullName evidence="3">Peptidase family S41</fullName>
    </submittedName>
</protein>
<feature type="signal peptide" evidence="1">
    <location>
        <begin position="1"/>
        <end position="20"/>
    </location>
</feature>
<feature type="chain" id="PRO_5011712555" evidence="1">
    <location>
        <begin position="21"/>
        <end position="776"/>
    </location>
</feature>